<name>A0A931AP75_9FIRM</name>
<dbReference type="RefSeq" id="WP_270452122.1">
    <property type="nucleotide sequence ID" value="NZ_JADPIE010000001.1"/>
</dbReference>
<evidence type="ECO:0000313" key="2">
    <source>
        <dbReference type="Proteomes" id="UP000621436"/>
    </source>
</evidence>
<keyword evidence="2" id="KW-1185">Reference proteome</keyword>
<reference evidence="1" key="1">
    <citation type="submission" date="2020-11" db="EMBL/GenBank/DDBJ databases">
        <title>Halonatronomonas betainensis gen. nov., sp. nov. a novel haloalkaliphilic representative of the family Halanaerobiacae capable of betaine degradation.</title>
        <authorList>
            <person name="Boltyanskaya Y."/>
            <person name="Kevbrin V."/>
            <person name="Detkova E."/>
            <person name="Grouzdev D.S."/>
            <person name="Koziaeva V."/>
            <person name="Zhilina T."/>
        </authorList>
    </citation>
    <scope>NUCLEOTIDE SEQUENCE</scope>
    <source>
        <strain evidence="1">Z-7014</strain>
    </source>
</reference>
<gene>
    <name evidence="1" type="ORF">I0Q91_00275</name>
</gene>
<protein>
    <submittedName>
        <fullName evidence="1">Uncharacterized protein</fullName>
    </submittedName>
</protein>
<comment type="caution">
    <text evidence="1">The sequence shown here is derived from an EMBL/GenBank/DDBJ whole genome shotgun (WGS) entry which is preliminary data.</text>
</comment>
<dbReference type="EMBL" id="JADPIE010000001">
    <property type="protein sequence ID" value="MBF8435499.1"/>
    <property type="molecule type" value="Genomic_DNA"/>
</dbReference>
<accession>A0A931AP75</accession>
<dbReference type="AlphaFoldDB" id="A0A931AP75"/>
<proteinExistence type="predicted"/>
<organism evidence="1 2">
    <name type="scientific">Halonatronomonas betaini</name>
    <dbReference type="NCBI Taxonomy" id="2778430"/>
    <lineage>
        <taxon>Bacteria</taxon>
        <taxon>Bacillati</taxon>
        <taxon>Bacillota</taxon>
        <taxon>Clostridia</taxon>
        <taxon>Halanaerobiales</taxon>
        <taxon>Halarsenatibacteraceae</taxon>
        <taxon>Halonatronomonas</taxon>
    </lineage>
</organism>
<dbReference type="InterPro" id="IPR021799">
    <property type="entry name" value="PIN-like_prokaryotic"/>
</dbReference>
<evidence type="ECO:0000313" key="1">
    <source>
        <dbReference type="EMBL" id="MBF8435499.1"/>
    </source>
</evidence>
<dbReference type="Pfam" id="PF11848">
    <property type="entry name" value="DUF3368"/>
    <property type="match status" value="1"/>
</dbReference>
<sequence>MLKKPPLIIDNCVLGNLHSAKGLYLLDLLYPGEIIIPSQVLEEATLKSGLFQELKLLKEREVFQIYTIDDISEMRRFAKLERRFKDNGEAQAKGEAAVLTIAEITKGTVCSDNISDVKPYINRHKMELKTTLGILFDAYFQKIIDQSQGEEMIKNIIKDGNKIPVNTFKDVINWFENEEGRELF</sequence>
<dbReference type="Proteomes" id="UP000621436">
    <property type="component" value="Unassembled WGS sequence"/>
</dbReference>